<dbReference type="Proteomes" id="UP000705867">
    <property type="component" value="Unassembled WGS sequence"/>
</dbReference>
<evidence type="ECO:0000313" key="2">
    <source>
        <dbReference type="Proteomes" id="UP000705867"/>
    </source>
</evidence>
<reference evidence="1" key="1">
    <citation type="journal article" date="2021" name="bioRxiv">
        <title>Unraveling nitrogen, sulfur and carbon metabolic pathways and microbial community transcriptional responses to substrate deprivation and toxicity stresses in a bioreactor mimicking anoxic brackish coastal sediment conditions.</title>
        <authorList>
            <person name="Martins P.D."/>
            <person name="Echeveste M.J."/>
            <person name="Arshad A."/>
            <person name="Kurth J."/>
            <person name="Ouboter H."/>
            <person name="Jetten M.S.M."/>
            <person name="Welte C.U."/>
        </authorList>
    </citation>
    <scope>NUCLEOTIDE SEQUENCE</scope>
    <source>
        <strain evidence="1">MAG_39</strain>
    </source>
</reference>
<sequence>MRISSRKRDGAYLASLRESISSIEGVQHVNVNVLTGSILIMHTLPPGEIIERMASQNLFSLSDTAHTALPLSRTILQSFTRIDRGILKHTGGDLDAAGTAFLLLLGMGIYQLARGNFAAPAWYTAFWYATNLFLKANPGVSRKR</sequence>
<proteinExistence type="predicted"/>
<protein>
    <submittedName>
        <fullName evidence="1">Uncharacterized protein</fullName>
    </submittedName>
</protein>
<dbReference type="AlphaFoldDB" id="A0A953M3Z0"/>
<comment type="caution">
    <text evidence="1">The sequence shown here is derived from an EMBL/GenBank/DDBJ whole genome shotgun (WGS) entry which is preliminary data.</text>
</comment>
<dbReference type="EMBL" id="JAIOIV010000154">
    <property type="protein sequence ID" value="MBZ0158468.1"/>
    <property type="molecule type" value="Genomic_DNA"/>
</dbReference>
<name>A0A953M3Z0_9BACT</name>
<reference evidence="1" key="2">
    <citation type="submission" date="2021-08" db="EMBL/GenBank/DDBJ databases">
        <authorList>
            <person name="Dalcin Martins P."/>
        </authorList>
    </citation>
    <scope>NUCLEOTIDE SEQUENCE</scope>
    <source>
        <strain evidence="1">MAG_39</strain>
    </source>
</reference>
<dbReference type="Pfam" id="PF19991">
    <property type="entry name" value="HMA_2"/>
    <property type="match status" value="1"/>
</dbReference>
<gene>
    <name evidence="1" type="ORF">K8I29_19900</name>
</gene>
<evidence type="ECO:0000313" key="1">
    <source>
        <dbReference type="EMBL" id="MBZ0158468.1"/>
    </source>
</evidence>
<accession>A0A953M3Z0</accession>
<organism evidence="1 2">
    <name type="scientific">Candidatus Nitrobium versatile</name>
    <dbReference type="NCBI Taxonomy" id="2884831"/>
    <lineage>
        <taxon>Bacteria</taxon>
        <taxon>Pseudomonadati</taxon>
        <taxon>Nitrospirota</taxon>
        <taxon>Nitrospiria</taxon>
        <taxon>Nitrospirales</taxon>
        <taxon>Nitrospiraceae</taxon>
        <taxon>Candidatus Nitrobium</taxon>
    </lineage>
</organism>